<accession>A0A174MV26</accession>
<dbReference type="PANTHER" id="PTHR11727">
    <property type="entry name" value="DIMETHYLADENOSINE TRANSFERASE"/>
    <property type="match status" value="1"/>
</dbReference>
<evidence type="ECO:0000259" key="10">
    <source>
        <dbReference type="SMART" id="SM00650"/>
    </source>
</evidence>
<evidence type="ECO:0000256" key="6">
    <source>
        <dbReference type="ARBA" id="ARBA00022884"/>
    </source>
</evidence>
<dbReference type="PROSITE" id="PS01131">
    <property type="entry name" value="RRNA_A_DIMETH"/>
    <property type="match status" value="1"/>
</dbReference>
<dbReference type="AlphaFoldDB" id="A0A174MV26"/>
<evidence type="ECO:0000256" key="9">
    <source>
        <dbReference type="SAM" id="SignalP"/>
    </source>
</evidence>
<keyword evidence="3 7" id="KW-0489">Methyltransferase</keyword>
<reference evidence="11 12" key="1">
    <citation type="submission" date="2015-09" db="EMBL/GenBank/DDBJ databases">
        <authorList>
            <consortium name="Pathogen Informatics"/>
        </authorList>
    </citation>
    <scope>NUCLEOTIDE SEQUENCE [LARGE SCALE GENOMIC DNA]</scope>
    <source>
        <strain evidence="11 12">2789STDY5834939</strain>
    </source>
</reference>
<sequence>MIFYCFSYFTLFSCMAQLFFYGVSCRKGTDAMDNLTNIGVIRDVLGRHGFTFSKALGQNFLINPTVCPRMAEQGGARPGVGVLEIGAGVGVLTAELARRADRVVCVEIDARLLPVLAETLAGFDNIKIINADVLQVDLHALIAEQFAGLDIVVCANLPYYITSPVVMALLEQRLPVQSVTVMVQKEAAQRLCAQPGTRGVGAVSIAVRYFSEPHMLFAVSRGSFLPSPDVDSAVIRLDIRSAPAVDAGEPAVFFKVVRAAFSMRRKTLLNCLSSGLGLSKGNTSALLARAGVPSGARAEQLSMEQFAAIARAVQAH</sequence>
<dbReference type="Proteomes" id="UP000095765">
    <property type="component" value="Unassembled WGS sequence"/>
</dbReference>
<feature type="chain" id="PRO_5039543926" description="Ribosomal RNA small subunit methyltransferase A" evidence="9">
    <location>
        <begin position="17"/>
        <end position="316"/>
    </location>
</feature>
<dbReference type="InterPro" id="IPR029063">
    <property type="entry name" value="SAM-dependent_MTases_sf"/>
</dbReference>
<evidence type="ECO:0000256" key="4">
    <source>
        <dbReference type="ARBA" id="ARBA00022679"/>
    </source>
</evidence>
<dbReference type="PROSITE" id="PS51689">
    <property type="entry name" value="SAM_RNA_A_N6_MT"/>
    <property type="match status" value="1"/>
</dbReference>
<comment type="catalytic activity">
    <reaction evidence="7">
        <text>adenosine(1518)/adenosine(1519) in 16S rRNA + 4 S-adenosyl-L-methionine = N(6)-dimethyladenosine(1518)/N(6)-dimethyladenosine(1519) in 16S rRNA + 4 S-adenosyl-L-homocysteine + 4 H(+)</text>
        <dbReference type="Rhea" id="RHEA:19609"/>
        <dbReference type="Rhea" id="RHEA-COMP:10232"/>
        <dbReference type="Rhea" id="RHEA-COMP:10233"/>
        <dbReference type="ChEBI" id="CHEBI:15378"/>
        <dbReference type="ChEBI" id="CHEBI:57856"/>
        <dbReference type="ChEBI" id="CHEBI:59789"/>
        <dbReference type="ChEBI" id="CHEBI:74411"/>
        <dbReference type="ChEBI" id="CHEBI:74493"/>
        <dbReference type="EC" id="2.1.1.182"/>
    </reaction>
</comment>
<gene>
    <name evidence="7 11" type="primary">rsmA</name>
    <name evidence="7" type="synonym">ksgA</name>
    <name evidence="11" type="ORF">ERS852551_00642</name>
</gene>
<dbReference type="GO" id="GO:0005829">
    <property type="term" value="C:cytosol"/>
    <property type="evidence" value="ECO:0007669"/>
    <property type="project" value="TreeGrafter"/>
</dbReference>
<feature type="binding site" evidence="7 8">
    <location>
        <position position="86"/>
    </location>
    <ligand>
        <name>S-adenosyl-L-methionine</name>
        <dbReference type="ChEBI" id="CHEBI:59789"/>
    </ligand>
</feature>
<feature type="binding site" evidence="7 8">
    <location>
        <position position="61"/>
    </location>
    <ligand>
        <name>S-adenosyl-L-methionine</name>
        <dbReference type="ChEBI" id="CHEBI:59789"/>
    </ligand>
</feature>
<dbReference type="InterPro" id="IPR011530">
    <property type="entry name" value="rRNA_adenine_dimethylase"/>
</dbReference>
<dbReference type="InterPro" id="IPR020596">
    <property type="entry name" value="rRNA_Ade_Mease_Trfase_CS"/>
</dbReference>
<feature type="binding site" evidence="7 8">
    <location>
        <position position="59"/>
    </location>
    <ligand>
        <name>S-adenosyl-L-methionine</name>
        <dbReference type="ChEBI" id="CHEBI:59789"/>
    </ligand>
</feature>
<evidence type="ECO:0000256" key="1">
    <source>
        <dbReference type="ARBA" id="ARBA00022490"/>
    </source>
</evidence>
<feature type="binding site" evidence="7 8">
    <location>
        <position position="156"/>
    </location>
    <ligand>
        <name>S-adenosyl-L-methionine</name>
        <dbReference type="ChEBI" id="CHEBI:59789"/>
    </ligand>
</feature>
<evidence type="ECO:0000313" key="12">
    <source>
        <dbReference type="Proteomes" id="UP000095765"/>
    </source>
</evidence>
<dbReference type="NCBIfam" id="TIGR00755">
    <property type="entry name" value="ksgA"/>
    <property type="match status" value="1"/>
</dbReference>
<dbReference type="SUPFAM" id="SSF53335">
    <property type="entry name" value="S-adenosyl-L-methionine-dependent methyltransferases"/>
    <property type="match status" value="1"/>
</dbReference>
<evidence type="ECO:0000256" key="5">
    <source>
        <dbReference type="ARBA" id="ARBA00022691"/>
    </source>
</evidence>
<comment type="subcellular location">
    <subcellularLocation>
        <location evidence="7">Cytoplasm</location>
    </subcellularLocation>
</comment>
<keyword evidence="4 7" id="KW-0808">Transferase</keyword>
<dbReference type="SMART" id="SM00650">
    <property type="entry name" value="rADc"/>
    <property type="match status" value="1"/>
</dbReference>
<dbReference type="Pfam" id="PF00398">
    <property type="entry name" value="RrnaAD"/>
    <property type="match status" value="1"/>
</dbReference>
<keyword evidence="9" id="KW-0732">Signal</keyword>
<keyword evidence="6 7" id="KW-0694">RNA-binding</keyword>
<dbReference type="Gene3D" id="3.40.50.150">
    <property type="entry name" value="Vaccinia Virus protein VP39"/>
    <property type="match status" value="1"/>
</dbReference>
<dbReference type="EMBL" id="CZBE01000003">
    <property type="protein sequence ID" value="CUP38547.1"/>
    <property type="molecule type" value="Genomic_DNA"/>
</dbReference>
<dbReference type="InterPro" id="IPR023165">
    <property type="entry name" value="rRNA_Ade_diMease-like_C"/>
</dbReference>
<evidence type="ECO:0000256" key="2">
    <source>
        <dbReference type="ARBA" id="ARBA00022552"/>
    </source>
</evidence>
<evidence type="ECO:0000256" key="7">
    <source>
        <dbReference type="HAMAP-Rule" id="MF_00607"/>
    </source>
</evidence>
<comment type="function">
    <text evidence="7">Specifically dimethylates two adjacent adenosines (A1518 and A1519) in the loop of a conserved hairpin near the 3'-end of 16S rRNA in the 30S particle. May play a critical role in biogenesis of 30S subunits.</text>
</comment>
<evidence type="ECO:0000256" key="3">
    <source>
        <dbReference type="ARBA" id="ARBA00022603"/>
    </source>
</evidence>
<feature type="signal peptide" evidence="9">
    <location>
        <begin position="1"/>
        <end position="16"/>
    </location>
</feature>
<dbReference type="HAMAP" id="MF_00607">
    <property type="entry name" value="16SrRNA_methyltr_A"/>
    <property type="match status" value="1"/>
</dbReference>
<dbReference type="EC" id="2.1.1.182" evidence="7"/>
<protein>
    <recommendedName>
        <fullName evidence="7">Ribosomal RNA small subunit methyltransferase A</fullName>
        <ecNumber evidence="7">2.1.1.182</ecNumber>
    </recommendedName>
    <alternativeName>
        <fullName evidence="7">16S rRNA (adenine(1518)-N(6)/adenine(1519)-N(6))-dimethyltransferase</fullName>
    </alternativeName>
    <alternativeName>
        <fullName evidence="7">16S rRNA dimethyladenosine transferase</fullName>
    </alternativeName>
    <alternativeName>
        <fullName evidence="7">16S rRNA dimethylase</fullName>
    </alternativeName>
    <alternativeName>
        <fullName evidence="7">S-adenosylmethionine-6-N', N'-adenosyl(rRNA) dimethyltransferase</fullName>
    </alternativeName>
</protein>
<comment type="similarity">
    <text evidence="7">Belongs to the class I-like SAM-binding methyltransferase superfamily. rRNA adenine N(6)-methyltransferase family. RsmA subfamily.</text>
</comment>
<organism evidence="11 12">
    <name type="scientific">Anaerotruncus colihominis</name>
    <dbReference type="NCBI Taxonomy" id="169435"/>
    <lineage>
        <taxon>Bacteria</taxon>
        <taxon>Bacillati</taxon>
        <taxon>Bacillota</taxon>
        <taxon>Clostridia</taxon>
        <taxon>Eubacteriales</taxon>
        <taxon>Oscillospiraceae</taxon>
        <taxon>Anaerotruncus</taxon>
    </lineage>
</organism>
<dbReference type="InterPro" id="IPR001737">
    <property type="entry name" value="KsgA/Erm"/>
</dbReference>
<keyword evidence="5 7" id="KW-0949">S-adenosyl-L-methionine</keyword>
<proteinExistence type="inferred from homology"/>
<keyword evidence="2 7" id="KW-0698">rRNA processing</keyword>
<dbReference type="CDD" id="cd02440">
    <property type="entry name" value="AdoMet_MTases"/>
    <property type="match status" value="1"/>
</dbReference>
<dbReference type="GO" id="GO:0003723">
    <property type="term" value="F:RNA binding"/>
    <property type="evidence" value="ECO:0007669"/>
    <property type="project" value="UniProtKB-UniRule"/>
</dbReference>
<dbReference type="FunFam" id="3.40.50.150:FF:000023">
    <property type="entry name" value="Ribosomal RNA small subunit methyltransferase A"/>
    <property type="match status" value="1"/>
</dbReference>
<dbReference type="PANTHER" id="PTHR11727:SF7">
    <property type="entry name" value="DIMETHYLADENOSINE TRANSFERASE-RELATED"/>
    <property type="match status" value="1"/>
</dbReference>
<keyword evidence="1 7" id="KW-0963">Cytoplasm</keyword>
<dbReference type="GO" id="GO:0052908">
    <property type="term" value="F:16S rRNA (adenine(1518)-N(6)/adenine(1519)-N(6))-dimethyltransferase activity"/>
    <property type="evidence" value="ECO:0007669"/>
    <property type="project" value="UniProtKB-EC"/>
</dbReference>
<feature type="binding site" evidence="7 8">
    <location>
        <position position="132"/>
    </location>
    <ligand>
        <name>S-adenosyl-L-methionine</name>
        <dbReference type="ChEBI" id="CHEBI:59789"/>
    </ligand>
</feature>
<feature type="domain" description="Ribosomal RNA adenine methylase transferase N-terminal" evidence="10">
    <location>
        <begin position="66"/>
        <end position="241"/>
    </location>
</feature>
<name>A0A174MV26_9FIRM</name>
<dbReference type="InterPro" id="IPR020598">
    <property type="entry name" value="rRNA_Ade_methylase_Trfase_N"/>
</dbReference>
<evidence type="ECO:0000256" key="8">
    <source>
        <dbReference type="PROSITE-ProRule" id="PRU01026"/>
    </source>
</evidence>
<dbReference type="Gene3D" id="1.10.8.100">
    <property type="entry name" value="Ribosomal RNA adenine dimethylase-like, domain 2"/>
    <property type="match status" value="1"/>
</dbReference>
<feature type="binding site" evidence="7 8">
    <location>
        <position position="107"/>
    </location>
    <ligand>
        <name>S-adenosyl-L-methionine</name>
        <dbReference type="ChEBI" id="CHEBI:59789"/>
    </ligand>
</feature>
<evidence type="ECO:0000313" key="11">
    <source>
        <dbReference type="EMBL" id="CUP38547.1"/>
    </source>
</evidence>